<feature type="transmembrane region" description="Helical" evidence="1">
    <location>
        <begin position="108"/>
        <end position="129"/>
    </location>
</feature>
<dbReference type="PANTHER" id="PTHR31061">
    <property type="entry name" value="LD22376P"/>
    <property type="match status" value="1"/>
</dbReference>
<feature type="transmembrane region" description="Helical" evidence="1">
    <location>
        <begin position="48"/>
        <end position="65"/>
    </location>
</feature>
<feature type="transmembrane region" description="Helical" evidence="1">
    <location>
        <begin position="195"/>
        <end position="213"/>
    </location>
</feature>
<feature type="transmembrane region" description="Helical" evidence="1">
    <location>
        <begin position="12"/>
        <end position="33"/>
    </location>
</feature>
<keyword evidence="1" id="KW-0812">Transmembrane</keyword>
<feature type="transmembrane region" description="Helical" evidence="1">
    <location>
        <begin position="286"/>
        <end position="308"/>
    </location>
</feature>
<evidence type="ECO:0000256" key="1">
    <source>
        <dbReference type="SAM" id="Phobius"/>
    </source>
</evidence>
<evidence type="ECO:0000313" key="4">
    <source>
        <dbReference type="Proteomes" id="UP001500027"/>
    </source>
</evidence>
<keyword evidence="4" id="KW-1185">Reference proteome</keyword>
<organism evidence="3 4">
    <name type="scientific">Hyunsoonleella aestuarii</name>
    <dbReference type="NCBI Taxonomy" id="912802"/>
    <lineage>
        <taxon>Bacteria</taxon>
        <taxon>Pseudomonadati</taxon>
        <taxon>Bacteroidota</taxon>
        <taxon>Flavobacteriia</taxon>
        <taxon>Flavobacteriales</taxon>
        <taxon>Flavobacteriaceae</taxon>
    </lineage>
</organism>
<dbReference type="PANTHER" id="PTHR31061:SF24">
    <property type="entry name" value="LD22376P"/>
    <property type="match status" value="1"/>
</dbReference>
<evidence type="ECO:0000313" key="3">
    <source>
        <dbReference type="EMBL" id="GAA4268288.1"/>
    </source>
</evidence>
<accession>A0ABP8E7U2</accession>
<feature type="transmembrane region" description="Helical" evidence="1">
    <location>
        <begin position="225"/>
        <end position="243"/>
    </location>
</feature>
<feature type="domain" description="Heparan-alpha-glucosaminide N-acetyltransferase catalytic" evidence="2">
    <location>
        <begin position="4"/>
        <end position="151"/>
    </location>
</feature>
<feature type="transmembrane region" description="Helical" evidence="1">
    <location>
        <begin position="249"/>
        <end position="274"/>
    </location>
</feature>
<feature type="transmembrane region" description="Helical" evidence="1">
    <location>
        <begin position="85"/>
        <end position="102"/>
    </location>
</feature>
<keyword evidence="1" id="KW-0472">Membrane</keyword>
<reference evidence="4" key="1">
    <citation type="journal article" date="2019" name="Int. J. Syst. Evol. Microbiol.">
        <title>The Global Catalogue of Microorganisms (GCM) 10K type strain sequencing project: providing services to taxonomists for standard genome sequencing and annotation.</title>
        <authorList>
            <consortium name="The Broad Institute Genomics Platform"/>
            <consortium name="The Broad Institute Genome Sequencing Center for Infectious Disease"/>
            <person name="Wu L."/>
            <person name="Ma J."/>
        </authorList>
    </citation>
    <scope>NUCLEOTIDE SEQUENCE [LARGE SCALE GENOMIC DNA]</scope>
    <source>
        <strain evidence="4">JCM 17452</strain>
    </source>
</reference>
<dbReference type="RefSeq" id="WP_139001747.1">
    <property type="nucleotide sequence ID" value="NZ_BAABAV010000001.1"/>
</dbReference>
<protein>
    <submittedName>
        <fullName evidence="3">Lpg1661 family Dot/Icm T4SS effector</fullName>
    </submittedName>
</protein>
<keyword evidence="1" id="KW-1133">Transmembrane helix</keyword>
<comment type="caution">
    <text evidence="3">The sequence shown here is derived from an EMBL/GenBank/DDBJ whole genome shotgun (WGS) entry which is preliminary data.</text>
</comment>
<proteinExistence type="predicted"/>
<feature type="transmembrane region" description="Helical" evidence="1">
    <location>
        <begin position="136"/>
        <end position="156"/>
    </location>
</feature>
<dbReference type="EMBL" id="BAABAV010000001">
    <property type="protein sequence ID" value="GAA4268288.1"/>
    <property type="molecule type" value="Genomic_DNA"/>
</dbReference>
<dbReference type="Proteomes" id="UP001500027">
    <property type="component" value="Unassembled WGS sequence"/>
</dbReference>
<dbReference type="Pfam" id="PF07786">
    <property type="entry name" value="HGSNAT_cat"/>
    <property type="match status" value="1"/>
</dbReference>
<feature type="transmembrane region" description="Helical" evidence="1">
    <location>
        <begin position="337"/>
        <end position="355"/>
    </location>
</feature>
<dbReference type="InterPro" id="IPR012429">
    <property type="entry name" value="HGSNAT_cat"/>
</dbReference>
<name>A0ABP8E7U2_9FLAO</name>
<sequence>MKQRVASVDILRGFTIIAMILVNTPGDWGYVYAPLSHAKWHGLTPTDIIFPFFLFIVGISIYFAYKNKKATYTTYKKIINRSLKLIGLGLFINLFLPYFPFVESLETFRIPGVLQRIGIVFLISASLYLNYSWKTLLALSFFILIGYWLFLGFFPFPNTNGISPTFSRAPNNWANYIDLNILGKHMWQPDYDPEGILSTLPAISSCVFGILIGKLLDGLKHVYKLFMVAIAFLISGYIFSIWFPINKTIWTSSFVLVTCGWATLVLGIIFYLIDVKKLQFGTIFKYVGMNAITLYFMSILISKCMYLIKVNESYNLHSYLYKSIFINSFLSLEMSSLLYAVSVVFFYVILAYILFKKNIFIKV</sequence>
<gene>
    <name evidence="3" type="ORF">GCM10022257_03890</name>
</gene>
<evidence type="ECO:0000259" key="2">
    <source>
        <dbReference type="Pfam" id="PF07786"/>
    </source>
</evidence>